<dbReference type="EMBL" id="BMQB01000002">
    <property type="protein sequence ID" value="GGJ82189.1"/>
    <property type="molecule type" value="Genomic_DNA"/>
</dbReference>
<dbReference type="PROSITE" id="PS50122">
    <property type="entry name" value="CHEB"/>
    <property type="match status" value="1"/>
</dbReference>
<feature type="active site" evidence="3 4">
    <location>
        <position position="247"/>
    </location>
</feature>
<dbReference type="GO" id="GO:0000156">
    <property type="term" value="F:phosphorelay response regulator activity"/>
    <property type="evidence" value="ECO:0007669"/>
    <property type="project" value="InterPro"/>
</dbReference>
<organism evidence="9 10">
    <name type="scientific">Pilimelia anulata</name>
    <dbReference type="NCBI Taxonomy" id="53371"/>
    <lineage>
        <taxon>Bacteria</taxon>
        <taxon>Bacillati</taxon>
        <taxon>Actinomycetota</taxon>
        <taxon>Actinomycetes</taxon>
        <taxon>Micromonosporales</taxon>
        <taxon>Micromonosporaceae</taxon>
        <taxon>Pilimelia</taxon>
    </lineage>
</organism>
<dbReference type="Gene3D" id="3.40.50.180">
    <property type="entry name" value="Methylesterase CheB, C-terminal domain"/>
    <property type="match status" value="1"/>
</dbReference>
<feature type="modified residue" description="4-aspartylphosphate" evidence="3 5">
    <location>
        <position position="54"/>
    </location>
</feature>
<dbReference type="GO" id="GO:0005737">
    <property type="term" value="C:cytoplasm"/>
    <property type="evidence" value="ECO:0007669"/>
    <property type="project" value="UniProtKB-SubCell"/>
</dbReference>
<dbReference type="AlphaFoldDB" id="A0A8J3B0C9"/>
<reference evidence="9" key="1">
    <citation type="journal article" date="2014" name="Int. J. Syst. Evol. Microbiol.">
        <title>Complete genome sequence of Corynebacterium casei LMG S-19264T (=DSM 44701T), isolated from a smear-ripened cheese.</title>
        <authorList>
            <consortium name="US DOE Joint Genome Institute (JGI-PGF)"/>
            <person name="Walter F."/>
            <person name="Albersmeier A."/>
            <person name="Kalinowski J."/>
            <person name="Ruckert C."/>
        </authorList>
    </citation>
    <scope>NUCLEOTIDE SEQUENCE</scope>
    <source>
        <strain evidence="9">JCM 3090</strain>
    </source>
</reference>
<name>A0A8J3B0C9_9ACTN</name>
<feature type="region of interest" description="Disordered" evidence="6">
    <location>
        <begin position="154"/>
        <end position="226"/>
    </location>
</feature>
<comment type="function">
    <text evidence="3">Involved in chemotaxis. Part of a chemotaxis signal transduction system that modulates chemotaxis in response to various stimuli. Catalyzes the demethylation of specific methylglutamate residues introduced into the chemoreceptors (methyl-accepting chemotaxis proteins or MCP) by CheR. Also mediates the irreversible deamidation of specific glutamine residues to glutamic acid.</text>
</comment>
<dbReference type="GO" id="GO:0050568">
    <property type="term" value="F:protein-glutamine glutaminase activity"/>
    <property type="evidence" value="ECO:0007669"/>
    <property type="project" value="UniProtKB-UniRule"/>
</dbReference>
<evidence type="ECO:0000256" key="2">
    <source>
        <dbReference type="ARBA" id="ARBA00048267"/>
    </source>
</evidence>
<comment type="similarity">
    <text evidence="3">Belongs to the CheB family.</text>
</comment>
<dbReference type="PANTHER" id="PTHR42872:SF3">
    <property type="entry name" value="PROTEIN-GLUTAMATE METHYLESTERASE_PROTEIN-GLUTAMINE GLUTAMINASE 1"/>
    <property type="match status" value="1"/>
</dbReference>
<proteinExistence type="inferred from homology"/>
<evidence type="ECO:0000256" key="6">
    <source>
        <dbReference type="SAM" id="MobiDB-lite"/>
    </source>
</evidence>
<dbReference type="Pfam" id="PF01339">
    <property type="entry name" value="CheB_methylest"/>
    <property type="match status" value="1"/>
</dbReference>
<dbReference type="InterPro" id="IPR011006">
    <property type="entry name" value="CheY-like_superfamily"/>
</dbReference>
<dbReference type="Gene3D" id="3.40.50.2300">
    <property type="match status" value="1"/>
</dbReference>
<comment type="caution">
    <text evidence="9">The sequence shown here is derived from an EMBL/GenBank/DDBJ whole genome shotgun (WGS) entry which is preliminary data.</text>
</comment>
<evidence type="ECO:0000313" key="9">
    <source>
        <dbReference type="EMBL" id="GGJ82189.1"/>
    </source>
</evidence>
<dbReference type="CDD" id="cd16432">
    <property type="entry name" value="CheB_Rec"/>
    <property type="match status" value="1"/>
</dbReference>
<dbReference type="GO" id="GO:0006935">
    <property type="term" value="P:chemotaxis"/>
    <property type="evidence" value="ECO:0007669"/>
    <property type="project" value="UniProtKB-UniRule"/>
</dbReference>
<evidence type="ECO:0000256" key="5">
    <source>
        <dbReference type="PROSITE-ProRule" id="PRU00169"/>
    </source>
</evidence>
<feature type="active site" evidence="3 4">
    <location>
        <position position="274"/>
    </location>
</feature>
<dbReference type="InterPro" id="IPR008248">
    <property type="entry name" value="CheB-like"/>
</dbReference>
<feature type="compositionally biased region" description="Low complexity" evidence="6">
    <location>
        <begin position="185"/>
        <end position="197"/>
    </location>
</feature>
<feature type="compositionally biased region" description="Low complexity" evidence="6">
    <location>
        <begin position="154"/>
        <end position="165"/>
    </location>
</feature>
<dbReference type="RefSeq" id="WP_189168855.1">
    <property type="nucleotide sequence ID" value="NZ_BMQB01000002.1"/>
</dbReference>
<comment type="subcellular location">
    <subcellularLocation>
        <location evidence="3">Cytoplasm</location>
    </subcellularLocation>
</comment>
<dbReference type="SUPFAM" id="SSF52172">
    <property type="entry name" value="CheY-like"/>
    <property type="match status" value="1"/>
</dbReference>
<sequence>MISVLVVDDSVVVRRLIQDALAGAGDIEVVGTAPNGRRSIEQVAALRPDVVTMDIEMPEMNGIEAVRELRRAGERVPVIMFSTLTANGASATLDALSAGATDYVTKPANTGSVNASIAAVREQLVPRIRALGSRGAARRGAAGAAAPLAPAAPTAAAPTAAAPAAPARPAPPTRPTPPARPANPAPAAALPARPAARPADRDRQPPTSQRDGRVPGLTHRPVVAAARAVPRPGIGTGRVDVLAIGSSTGGPDALARVLAALPAGLPVPVVVVQHMPPVFTTMFADRLDRTVALAVREAAADTPLRPGHVYIAPGDRHLEVVRRGTEVVTRLTEAPPENSCRPAVDVLFRSVAATYGRGTLATVLTGMGHDGRAGADVLHRAGAEIVVQDEQSSVVWGMPGAVAEAGLADSIKPLAAIGGYLAGRAGAGRAAAGTAR</sequence>
<keyword evidence="1 3" id="KW-0378">Hydrolase</keyword>
<keyword evidence="3 4" id="KW-0145">Chemotaxis</keyword>
<dbReference type="InterPro" id="IPR001789">
    <property type="entry name" value="Sig_transdc_resp-reg_receiver"/>
</dbReference>
<comment type="catalytic activity">
    <reaction evidence="3">
        <text>L-glutaminyl-[protein] + H2O = L-glutamyl-[protein] + NH4(+)</text>
        <dbReference type="Rhea" id="RHEA:16441"/>
        <dbReference type="Rhea" id="RHEA-COMP:10207"/>
        <dbReference type="Rhea" id="RHEA-COMP:10208"/>
        <dbReference type="ChEBI" id="CHEBI:15377"/>
        <dbReference type="ChEBI" id="CHEBI:28938"/>
        <dbReference type="ChEBI" id="CHEBI:29973"/>
        <dbReference type="ChEBI" id="CHEBI:30011"/>
        <dbReference type="EC" id="3.5.1.44"/>
    </reaction>
</comment>
<comment type="catalytic activity">
    <reaction evidence="2 3">
        <text>[protein]-L-glutamate 5-O-methyl ester + H2O = L-glutamyl-[protein] + methanol + H(+)</text>
        <dbReference type="Rhea" id="RHEA:23236"/>
        <dbReference type="Rhea" id="RHEA-COMP:10208"/>
        <dbReference type="Rhea" id="RHEA-COMP:10311"/>
        <dbReference type="ChEBI" id="CHEBI:15377"/>
        <dbReference type="ChEBI" id="CHEBI:15378"/>
        <dbReference type="ChEBI" id="CHEBI:17790"/>
        <dbReference type="ChEBI" id="CHEBI:29973"/>
        <dbReference type="ChEBI" id="CHEBI:82795"/>
        <dbReference type="EC" id="3.1.1.61"/>
    </reaction>
</comment>
<dbReference type="PANTHER" id="PTHR42872">
    <property type="entry name" value="PROTEIN-GLUTAMATE METHYLESTERASE/PROTEIN-GLUTAMINE GLUTAMINASE"/>
    <property type="match status" value="1"/>
</dbReference>
<protein>
    <recommendedName>
        <fullName evidence="3">Protein-glutamate methylesterase/protein-glutamine glutaminase</fullName>
        <ecNumber evidence="3">3.1.1.61</ecNumber>
        <ecNumber evidence="3">3.5.1.44</ecNumber>
    </recommendedName>
</protein>
<evidence type="ECO:0000256" key="3">
    <source>
        <dbReference type="HAMAP-Rule" id="MF_00099"/>
    </source>
</evidence>
<dbReference type="Pfam" id="PF00072">
    <property type="entry name" value="Response_reg"/>
    <property type="match status" value="1"/>
</dbReference>
<feature type="active site" evidence="3 4">
    <location>
        <position position="370"/>
    </location>
</feature>
<dbReference type="EC" id="3.5.1.44" evidence="3"/>
<dbReference type="Proteomes" id="UP000649739">
    <property type="component" value="Unassembled WGS sequence"/>
</dbReference>
<evidence type="ECO:0000313" key="10">
    <source>
        <dbReference type="Proteomes" id="UP000649739"/>
    </source>
</evidence>
<dbReference type="GO" id="GO:0008984">
    <property type="term" value="F:protein-glutamate methylesterase activity"/>
    <property type="evidence" value="ECO:0007669"/>
    <property type="project" value="UniProtKB-UniRule"/>
</dbReference>
<keyword evidence="3" id="KW-0963">Cytoplasm</keyword>
<dbReference type="SUPFAM" id="SSF52738">
    <property type="entry name" value="Methylesterase CheB, C-terminal domain"/>
    <property type="match status" value="1"/>
</dbReference>
<dbReference type="InterPro" id="IPR035909">
    <property type="entry name" value="CheB_C"/>
</dbReference>
<gene>
    <name evidence="3" type="primary">cheB</name>
    <name evidence="9" type="ORF">GCM10010123_09890</name>
</gene>
<keyword evidence="3 5" id="KW-0597">Phosphoprotein</keyword>
<keyword evidence="10" id="KW-1185">Reference proteome</keyword>
<dbReference type="CDD" id="cd17541">
    <property type="entry name" value="REC_CheB-like"/>
    <property type="match status" value="1"/>
</dbReference>
<dbReference type="SMART" id="SM00448">
    <property type="entry name" value="REC"/>
    <property type="match status" value="1"/>
</dbReference>
<reference evidence="9" key="2">
    <citation type="submission" date="2020-09" db="EMBL/GenBank/DDBJ databases">
        <authorList>
            <person name="Sun Q."/>
            <person name="Ohkuma M."/>
        </authorList>
    </citation>
    <scope>NUCLEOTIDE SEQUENCE</scope>
    <source>
        <strain evidence="9">JCM 3090</strain>
    </source>
</reference>
<dbReference type="HAMAP" id="MF_00099">
    <property type="entry name" value="CheB_chemtxs"/>
    <property type="match status" value="1"/>
</dbReference>
<accession>A0A8J3B0C9</accession>
<dbReference type="EC" id="3.1.1.61" evidence="3"/>
<comment type="domain">
    <text evidence="3">Contains a C-terminal catalytic domain, and an N-terminal region which modulates catalytic activity.</text>
</comment>
<comment type="PTM">
    <text evidence="3">Phosphorylated by CheA. Phosphorylation of the N-terminal regulatory domain activates the methylesterase activity.</text>
</comment>
<evidence type="ECO:0000256" key="1">
    <source>
        <dbReference type="ARBA" id="ARBA00022801"/>
    </source>
</evidence>
<evidence type="ECO:0000256" key="4">
    <source>
        <dbReference type="PROSITE-ProRule" id="PRU00050"/>
    </source>
</evidence>
<dbReference type="InterPro" id="IPR000673">
    <property type="entry name" value="Sig_transdc_resp-reg_Me-estase"/>
</dbReference>
<feature type="domain" description="CheB-type methylesterase" evidence="8">
    <location>
        <begin position="230"/>
        <end position="428"/>
    </location>
</feature>
<feature type="compositionally biased region" description="Pro residues" evidence="6">
    <location>
        <begin position="166"/>
        <end position="184"/>
    </location>
</feature>
<evidence type="ECO:0000259" key="7">
    <source>
        <dbReference type="PROSITE" id="PS50110"/>
    </source>
</evidence>
<dbReference type="NCBIfam" id="NF001965">
    <property type="entry name" value="PRK00742.1"/>
    <property type="match status" value="1"/>
</dbReference>
<evidence type="ECO:0000259" key="8">
    <source>
        <dbReference type="PROSITE" id="PS50122"/>
    </source>
</evidence>
<feature type="domain" description="Response regulatory" evidence="7">
    <location>
        <begin position="3"/>
        <end position="121"/>
    </location>
</feature>
<dbReference type="PROSITE" id="PS50110">
    <property type="entry name" value="RESPONSE_REGULATORY"/>
    <property type="match status" value="1"/>
</dbReference>